<dbReference type="AlphaFoldDB" id="A0A895YEL9"/>
<keyword evidence="2" id="KW-1185">Reference proteome</keyword>
<protein>
    <submittedName>
        <fullName evidence="1">Uncharacterized protein</fullName>
    </submittedName>
</protein>
<dbReference type="RefSeq" id="WP_239675985.1">
    <property type="nucleotide sequence ID" value="NZ_CP070499.1"/>
</dbReference>
<evidence type="ECO:0000313" key="1">
    <source>
        <dbReference type="EMBL" id="QSB13873.1"/>
    </source>
</evidence>
<sequence length="96" mass="9929">MEFTSPYVDARRVLLDAVEALGSHAESAILVGAQAIYLRCGAGDFAVAPMTTDADLALDVARIEDEPEIFAAMEKAGFVAGSSQAVGSVLAGLRSI</sequence>
<name>A0A895YEL9_9ACTN</name>
<accession>A0A895YEL9</accession>
<dbReference type="Proteomes" id="UP000662857">
    <property type="component" value="Chromosome"/>
</dbReference>
<reference evidence="1" key="1">
    <citation type="submission" date="2021-02" db="EMBL/GenBank/DDBJ databases">
        <title>Natrosporangium hydrolyticum gen. nov., sp. nov, a haloalkaliphilic actinobacterium from a soda solonchak soil.</title>
        <authorList>
            <person name="Sorokin D.Y."/>
            <person name="Khijniak T.V."/>
            <person name="Zakharycheva A.P."/>
            <person name="Boueva O.V."/>
            <person name="Ariskina E.V."/>
            <person name="Hahnke R.L."/>
            <person name="Bunk B."/>
            <person name="Sproer C."/>
            <person name="Schumann P."/>
            <person name="Evtushenko L.I."/>
            <person name="Kublanov I.V."/>
        </authorList>
    </citation>
    <scope>NUCLEOTIDE SEQUENCE</scope>
    <source>
        <strain evidence="1">DSM 106523</strain>
    </source>
</reference>
<gene>
    <name evidence="1" type="ORF">JQS43_20325</name>
</gene>
<organism evidence="1 2">
    <name type="scientific">Natronosporangium hydrolyticum</name>
    <dbReference type="NCBI Taxonomy" id="2811111"/>
    <lineage>
        <taxon>Bacteria</taxon>
        <taxon>Bacillati</taxon>
        <taxon>Actinomycetota</taxon>
        <taxon>Actinomycetes</taxon>
        <taxon>Micromonosporales</taxon>
        <taxon>Micromonosporaceae</taxon>
        <taxon>Natronosporangium</taxon>
    </lineage>
</organism>
<dbReference type="KEGG" id="nhy:JQS43_20325"/>
<dbReference type="EMBL" id="CP070499">
    <property type="protein sequence ID" value="QSB13873.1"/>
    <property type="molecule type" value="Genomic_DNA"/>
</dbReference>
<proteinExistence type="predicted"/>
<evidence type="ECO:0000313" key="2">
    <source>
        <dbReference type="Proteomes" id="UP000662857"/>
    </source>
</evidence>